<dbReference type="RefSeq" id="WP_133955302.1">
    <property type="nucleotide sequence ID" value="NZ_SORI01000001.1"/>
</dbReference>
<dbReference type="EMBL" id="SORI01000001">
    <property type="protein sequence ID" value="TDY64983.1"/>
    <property type="molecule type" value="Genomic_DNA"/>
</dbReference>
<name>A0A4R8MG76_9BACT</name>
<dbReference type="SUPFAM" id="SSF102705">
    <property type="entry name" value="NIF3 (NGG1p interacting factor 3)-like"/>
    <property type="match status" value="1"/>
</dbReference>
<protein>
    <submittedName>
        <fullName evidence="1">Uncharacterized protein</fullName>
    </submittedName>
</protein>
<dbReference type="Pfam" id="PF03091">
    <property type="entry name" value="CutA1"/>
    <property type="match status" value="1"/>
</dbReference>
<proteinExistence type="predicted"/>
<dbReference type="InterPro" id="IPR004323">
    <property type="entry name" value="Ion_tolerance_CutA"/>
</dbReference>
<dbReference type="InterPro" id="IPR036069">
    <property type="entry name" value="DUF34/NIF3_sf"/>
</dbReference>
<organism evidence="1 2">
    <name type="scientific">Aminivibrio pyruvatiphilus</name>
    <dbReference type="NCBI Taxonomy" id="1005740"/>
    <lineage>
        <taxon>Bacteria</taxon>
        <taxon>Thermotogati</taxon>
        <taxon>Synergistota</taxon>
        <taxon>Synergistia</taxon>
        <taxon>Synergistales</taxon>
        <taxon>Aminobacteriaceae</taxon>
        <taxon>Aminivibrio</taxon>
    </lineage>
</organism>
<reference evidence="1 2" key="1">
    <citation type="submission" date="2019-03" db="EMBL/GenBank/DDBJ databases">
        <title>Genomic Encyclopedia of Type Strains, Phase IV (KMG-IV): sequencing the most valuable type-strain genomes for metagenomic binning, comparative biology and taxonomic classification.</title>
        <authorList>
            <person name="Goeker M."/>
        </authorList>
    </citation>
    <scope>NUCLEOTIDE SEQUENCE [LARGE SCALE GENOMIC DNA]</scope>
    <source>
        <strain evidence="1 2">DSM 25964</strain>
    </source>
</reference>
<gene>
    <name evidence="1" type="ORF">C8D99_101129</name>
</gene>
<keyword evidence="2" id="KW-1185">Reference proteome</keyword>
<sequence length="105" mass="12088">MPEYLKVEVYIPEEYVPPLRSALDREGFLREGHYACVMALMYVTGTWMPLEGASPYDGEIGKLSAAPEIKVEFRCRTEDRPEVEQIIRMVHPYEVPVINFIPLAE</sequence>
<evidence type="ECO:0000313" key="2">
    <source>
        <dbReference type="Proteomes" id="UP000295066"/>
    </source>
</evidence>
<dbReference type="Gene3D" id="3.30.70.120">
    <property type="match status" value="1"/>
</dbReference>
<accession>A0A4R8MG76</accession>
<dbReference type="AlphaFoldDB" id="A0A4R8MG76"/>
<dbReference type="Proteomes" id="UP000295066">
    <property type="component" value="Unassembled WGS sequence"/>
</dbReference>
<dbReference type="PANTHER" id="PTHR41774">
    <property type="match status" value="1"/>
</dbReference>
<comment type="caution">
    <text evidence="1">The sequence shown here is derived from an EMBL/GenBank/DDBJ whole genome shotgun (WGS) entry which is preliminary data.</text>
</comment>
<dbReference type="OrthoDB" id="1690807at2"/>
<dbReference type="InterPro" id="IPR015867">
    <property type="entry name" value="N-reg_PII/ATP_PRibTrfase_C"/>
</dbReference>
<dbReference type="GO" id="GO:0010038">
    <property type="term" value="P:response to metal ion"/>
    <property type="evidence" value="ECO:0007669"/>
    <property type="project" value="InterPro"/>
</dbReference>
<evidence type="ECO:0000313" key="1">
    <source>
        <dbReference type="EMBL" id="TDY64983.1"/>
    </source>
</evidence>
<dbReference type="PANTHER" id="PTHR41774:SF1">
    <property type="entry name" value="NGG1P INTERACTING FACTOR NIF3"/>
    <property type="match status" value="1"/>
</dbReference>